<dbReference type="Proteomes" id="UP001163835">
    <property type="component" value="Unassembled WGS sequence"/>
</dbReference>
<reference evidence="1" key="1">
    <citation type="submission" date="2022-09" db="EMBL/GenBank/DDBJ databases">
        <title>A Global Phylogenomic Analysis of the Shiitake Genus Lentinula.</title>
        <authorList>
            <consortium name="DOE Joint Genome Institute"/>
            <person name="Sierra-Patev S."/>
            <person name="Min B."/>
            <person name="Naranjo-Ortiz M."/>
            <person name="Looney B."/>
            <person name="Konkel Z."/>
            <person name="Slot J.C."/>
            <person name="Sakamoto Y."/>
            <person name="Steenwyk J.L."/>
            <person name="Rokas A."/>
            <person name="Carro J."/>
            <person name="Camarero S."/>
            <person name="Ferreira P."/>
            <person name="Molpeceres G."/>
            <person name="Ruiz-Duenas F.J."/>
            <person name="Serrano A."/>
            <person name="Henrissat B."/>
            <person name="Drula E."/>
            <person name="Hughes K.W."/>
            <person name="Mata J.L."/>
            <person name="Ishikawa N.K."/>
            <person name="Vargas-Isla R."/>
            <person name="Ushijima S."/>
            <person name="Smith C.A."/>
            <person name="Ahrendt S."/>
            <person name="Andreopoulos W."/>
            <person name="He G."/>
            <person name="Labutti K."/>
            <person name="Lipzen A."/>
            <person name="Ng V."/>
            <person name="Riley R."/>
            <person name="Sandor L."/>
            <person name="Barry K."/>
            <person name="Martinez A.T."/>
            <person name="Xiao Y."/>
            <person name="Gibbons J.G."/>
            <person name="Terashima K."/>
            <person name="Grigoriev I.V."/>
            <person name="Hibbett D.S."/>
        </authorList>
    </citation>
    <scope>NUCLEOTIDE SEQUENCE</scope>
    <source>
        <strain evidence="1">TMI1499</strain>
    </source>
</reference>
<proteinExistence type="predicted"/>
<gene>
    <name evidence="1" type="ORF">F5876DRAFT_79035</name>
</gene>
<dbReference type="EMBL" id="MU795246">
    <property type="protein sequence ID" value="KAJ3808119.1"/>
    <property type="molecule type" value="Genomic_DNA"/>
</dbReference>
<comment type="caution">
    <text evidence="1">The sequence shown here is derived from an EMBL/GenBank/DDBJ whole genome shotgun (WGS) entry which is preliminary data.</text>
</comment>
<protein>
    <submittedName>
        <fullName evidence="1">Uncharacterized protein</fullName>
    </submittedName>
</protein>
<name>A0ACC1TTN4_9AGAR</name>
<evidence type="ECO:0000313" key="1">
    <source>
        <dbReference type="EMBL" id="KAJ3808119.1"/>
    </source>
</evidence>
<accession>A0ACC1TTN4</accession>
<keyword evidence="2" id="KW-1185">Reference proteome</keyword>
<organism evidence="1 2">
    <name type="scientific">Lentinula aff. lateritia</name>
    <dbReference type="NCBI Taxonomy" id="2804960"/>
    <lineage>
        <taxon>Eukaryota</taxon>
        <taxon>Fungi</taxon>
        <taxon>Dikarya</taxon>
        <taxon>Basidiomycota</taxon>
        <taxon>Agaricomycotina</taxon>
        <taxon>Agaricomycetes</taxon>
        <taxon>Agaricomycetidae</taxon>
        <taxon>Agaricales</taxon>
        <taxon>Marasmiineae</taxon>
        <taxon>Omphalotaceae</taxon>
        <taxon>Lentinula</taxon>
    </lineage>
</organism>
<evidence type="ECO:0000313" key="2">
    <source>
        <dbReference type="Proteomes" id="UP001163835"/>
    </source>
</evidence>
<sequence>MFDLLFPLYSVFLAFMLLALTFPGVTIELPTTSTNVTIDDQDPAIFYSAGQWNLSNSYNSLDVKGFHHLSGQSSAFAVFNFTGTQHSVMWEHVSGFDSSMLISAYIYLSFLSSLYLDVTGVAIYFLSPLWPYAVGAQLVLDNQPPAFVDLQDYSRSVSLSGGSETVSSAVVWGVENLELGNHSLRVEFAQENSEYVVLDALIYSSIENATVKSPASSVSSFVGGFSTMPSPTVVEQTSSSTAVPHQSGTSAAIGAVVAVVVVLVIFVLVFLVFRYRKRKAPRFPRLDIWDGEDPAENRDQSGSVMESSATHDATVLSMRSRSAERLLQSPTKTSSTLPSVSKSAVAVSPRLPLPPINTKQLPALPTPDEETQSALKYTKSIFSAVSKRFTTPAPIPQSGSATESTTSSFFPRPIFDEDHRMLSISRQHSLRGTTTPIVNGSDALDPAKVSRIGTYPGVSTSKVELQEARSFPTKPITRNLVPYPASEKVQPPVTVEICRKKNQSPPPLPTQPSTTVSPHISSSSVSYPAKRKSLNALTIIPENSGSRGKLDTEEMNSSSNRTGKRVSGGKLRMEKERQRRRRSKTPVTPQGPRSRPLPLPPASLSVSGYHTPLPSASSGGSSNSETLSSNGSVPTVNSQISIKATVQGHTVRGRRPLPQTLPEARRSSLLLGSHILVPLRSFSRGLASVPGVDGVQSRALDISSIIQSQPERFKSAYMRQDQEPKTPLSSSNSARTEDDDDYKQELRDRNIASPSPQLEWDLPVLSSLLSLPSISLSDNALNAPSSALLPVPAPHKARPLRPRSGQLEYSRSLPSSLPSLSIIPADNVDNFSPSVSTSTRGPLPPTPPAPLSARSAPETHSGDRSPRSPRRLPPEPLQLKHTRRKLFKEITDAPYAQYLTIPGDLNLAPPPYSGRRFSPSTIPQPKAPPPRLFAQEAVPLAEAEQTEQSQDPASLNSTRIFARRALQSIPATPSEWRTSPTALSLTTPGSIGQTPQHQDDTAAEMLFELLEDAGSISSTATSHTSTTIRPLSIPKKSNRMSSVPPPPRQSAMTHGKSLSASQDFAAAIREQSYTHQPRQESVTRVPRISLIPEDNAVPPITLASSRLLSPPNTLIIPPHPITPPPPLPSLPPGSTLVSAVFSPSKSRSIRSKIWNAREINSRANAPVDTQDGSRNIATASSISRSRSNSAPQRTDSQTTRTIYPLTDDLASTYMPLSFPLVDPSTYMVTTMRVVTIILVLQLFIALGHGMPKGLKGKKWNSTKFSQSSKTDTQRPQREAASRTRIPSFPPSHWVNPYRNCNAEKTEIIDTWIMDAFNMTFEAEHMTRDHPAFKCFFFRDNFPTFEKMIRSLNSASLGSHRGLKYEFQCAQQCPPRSWLIGNTPSGHIRICQRMFDIDLAKLTSRPFDNSENGWCRTPPHLFWYHVPVARIFVKMMIQTRFRMQNIVAADYHEDGVNIWTAARNLKSNYTTLLAQWEQSNPHQRGYPPIPPEHNTESYAASIVAPPVFTQNVAEEFFFMRKCGKVFNPDNIVWN</sequence>